<evidence type="ECO:0000256" key="3">
    <source>
        <dbReference type="ARBA" id="ARBA00022679"/>
    </source>
</evidence>
<feature type="transmembrane region" description="Helical" evidence="10">
    <location>
        <begin position="123"/>
        <end position="144"/>
    </location>
</feature>
<keyword evidence="3 10" id="KW-0808">Transferase</keyword>
<keyword evidence="4 10" id="KW-0812">Transmembrane</keyword>
<keyword evidence="7 10" id="KW-0443">Lipid metabolism</keyword>
<dbReference type="InterPro" id="IPR002076">
    <property type="entry name" value="ELO_fam"/>
</dbReference>
<evidence type="ECO:0000256" key="6">
    <source>
        <dbReference type="ARBA" id="ARBA00022989"/>
    </source>
</evidence>
<feature type="transmembrane region" description="Helical" evidence="10">
    <location>
        <begin position="71"/>
        <end position="95"/>
    </location>
</feature>
<evidence type="ECO:0000256" key="8">
    <source>
        <dbReference type="ARBA" id="ARBA00023136"/>
    </source>
</evidence>
<reference evidence="11" key="1">
    <citation type="submission" date="2020-11" db="EMBL/GenBank/DDBJ databases">
        <authorList>
            <person name="Tran Van P."/>
        </authorList>
    </citation>
    <scope>NUCLEOTIDE SEQUENCE</scope>
</reference>
<evidence type="ECO:0000256" key="9">
    <source>
        <dbReference type="ARBA" id="ARBA00023160"/>
    </source>
</evidence>
<gene>
    <name evidence="11" type="ORF">DSTB1V02_LOCUS11357</name>
</gene>
<feature type="transmembrane region" description="Helical" evidence="10">
    <location>
        <begin position="207"/>
        <end position="230"/>
    </location>
</feature>
<evidence type="ECO:0000256" key="5">
    <source>
        <dbReference type="ARBA" id="ARBA00022832"/>
    </source>
</evidence>
<evidence type="ECO:0000313" key="11">
    <source>
        <dbReference type="EMBL" id="CAD7251594.1"/>
    </source>
</evidence>
<evidence type="ECO:0000256" key="7">
    <source>
        <dbReference type="ARBA" id="ARBA00023098"/>
    </source>
</evidence>
<dbReference type="GO" id="GO:0030148">
    <property type="term" value="P:sphingolipid biosynthetic process"/>
    <property type="evidence" value="ECO:0007669"/>
    <property type="project" value="TreeGrafter"/>
</dbReference>
<dbReference type="GO" id="GO:0009922">
    <property type="term" value="F:fatty acid elongase activity"/>
    <property type="evidence" value="ECO:0007669"/>
    <property type="project" value="UniProtKB-EC"/>
</dbReference>
<dbReference type="EMBL" id="CAJPEV010003658">
    <property type="protein sequence ID" value="CAG0900268.1"/>
    <property type="molecule type" value="Genomic_DNA"/>
</dbReference>
<evidence type="ECO:0000313" key="12">
    <source>
        <dbReference type="Proteomes" id="UP000677054"/>
    </source>
</evidence>
<keyword evidence="5 10" id="KW-0276">Fatty acid metabolism</keyword>
<dbReference type="GO" id="GO:0042761">
    <property type="term" value="P:very long-chain fatty acid biosynthetic process"/>
    <property type="evidence" value="ECO:0007669"/>
    <property type="project" value="TreeGrafter"/>
</dbReference>
<dbReference type="GO" id="GO:0034626">
    <property type="term" value="P:fatty acid elongation, polyunsaturated fatty acid"/>
    <property type="evidence" value="ECO:0007669"/>
    <property type="project" value="TreeGrafter"/>
</dbReference>
<dbReference type="PANTHER" id="PTHR11157:SF17">
    <property type="entry name" value="ELONGATION OF VERY LONG CHAIN FATTY ACIDS PROTEIN 6"/>
    <property type="match status" value="1"/>
</dbReference>
<name>A0A7R9FR34_9CRUS</name>
<keyword evidence="8 10" id="KW-0472">Membrane</keyword>
<dbReference type="EMBL" id="LR903175">
    <property type="protein sequence ID" value="CAD7251594.1"/>
    <property type="molecule type" value="Genomic_DNA"/>
</dbReference>
<keyword evidence="12" id="KW-1185">Reference proteome</keyword>
<dbReference type="EC" id="2.3.1.199" evidence="10"/>
<feature type="transmembrane region" description="Helical" evidence="10">
    <location>
        <begin position="181"/>
        <end position="200"/>
    </location>
</feature>
<protein>
    <recommendedName>
        <fullName evidence="10">Elongation of very long chain fatty acids protein</fullName>
        <ecNumber evidence="10">2.3.1.199</ecNumber>
    </recommendedName>
    <alternativeName>
        <fullName evidence="10">Very-long-chain 3-oxoacyl-CoA synthase</fullName>
    </alternativeName>
</protein>
<organism evidence="11">
    <name type="scientific">Darwinula stevensoni</name>
    <dbReference type="NCBI Taxonomy" id="69355"/>
    <lineage>
        <taxon>Eukaryota</taxon>
        <taxon>Metazoa</taxon>
        <taxon>Ecdysozoa</taxon>
        <taxon>Arthropoda</taxon>
        <taxon>Crustacea</taxon>
        <taxon>Oligostraca</taxon>
        <taxon>Ostracoda</taxon>
        <taxon>Podocopa</taxon>
        <taxon>Podocopida</taxon>
        <taxon>Darwinulocopina</taxon>
        <taxon>Darwinuloidea</taxon>
        <taxon>Darwinulidae</taxon>
        <taxon>Darwinula</taxon>
    </lineage>
</organism>
<dbReference type="OrthoDB" id="10259681at2759"/>
<dbReference type="GO" id="GO:0034625">
    <property type="term" value="P:fatty acid elongation, monounsaturated fatty acid"/>
    <property type="evidence" value="ECO:0007669"/>
    <property type="project" value="TreeGrafter"/>
</dbReference>
<accession>A0A7R9FR34</accession>
<dbReference type="Proteomes" id="UP000677054">
    <property type="component" value="Unassembled WGS sequence"/>
</dbReference>
<comment type="subcellular location">
    <subcellularLocation>
        <location evidence="1">Membrane</location>
        <topology evidence="1">Multi-pass membrane protein</topology>
    </subcellularLocation>
</comment>
<feature type="transmembrane region" description="Helical" evidence="10">
    <location>
        <begin position="41"/>
        <end position="59"/>
    </location>
</feature>
<dbReference type="Pfam" id="PF01151">
    <property type="entry name" value="ELO"/>
    <property type="match status" value="1"/>
</dbReference>
<sequence length="307" mass="35966">MDVTWRRNATVDPALWFETIWFFPWETHFSYEWSVEWSKKAWPYVQVLAAVYVLLTFVGRRAMKNRQGFNLRYPLIAWNGFLALFSIVGCCRAGHELFNVLHVKGFHYSVCDNSGYGNEAVSVYGWLFLVSKIFELGDTAFLVLRKSHLVHLHWYHHTTVLMYVFYSYRDSTSTARWFADMNYLVHAFMYTYFTFIAIGYRGLRRIALGITVLQILQMFMGIFVNLYAFYVVMAKGASCDVPIHNLVWANIMYASYFCLFIQFFVSSYIKKTHKKPRLVPAKGIQDEKFPACPTITEETMEGKRKLA</sequence>
<proteinExistence type="inferred from homology"/>
<evidence type="ECO:0000256" key="10">
    <source>
        <dbReference type="RuleBase" id="RU361115"/>
    </source>
</evidence>
<evidence type="ECO:0000256" key="2">
    <source>
        <dbReference type="ARBA" id="ARBA00022516"/>
    </source>
</evidence>
<dbReference type="AlphaFoldDB" id="A0A7R9FR34"/>
<comment type="similarity">
    <text evidence="10">Belongs to the ELO family.</text>
</comment>
<feature type="transmembrane region" description="Helical" evidence="10">
    <location>
        <begin position="151"/>
        <end position="169"/>
    </location>
</feature>
<dbReference type="GO" id="GO:0019367">
    <property type="term" value="P:fatty acid elongation, saturated fatty acid"/>
    <property type="evidence" value="ECO:0007669"/>
    <property type="project" value="TreeGrafter"/>
</dbReference>
<feature type="transmembrane region" description="Helical" evidence="10">
    <location>
        <begin position="250"/>
        <end position="269"/>
    </location>
</feature>
<evidence type="ECO:0000256" key="1">
    <source>
        <dbReference type="ARBA" id="ARBA00004141"/>
    </source>
</evidence>
<keyword evidence="9 10" id="KW-0275">Fatty acid biosynthesis</keyword>
<dbReference type="PANTHER" id="PTHR11157">
    <property type="entry name" value="FATTY ACID ACYL TRANSFERASE-RELATED"/>
    <property type="match status" value="1"/>
</dbReference>
<keyword evidence="6 10" id="KW-1133">Transmembrane helix</keyword>
<dbReference type="GO" id="GO:0005789">
    <property type="term" value="C:endoplasmic reticulum membrane"/>
    <property type="evidence" value="ECO:0007669"/>
    <property type="project" value="TreeGrafter"/>
</dbReference>
<keyword evidence="2 10" id="KW-0444">Lipid biosynthesis</keyword>
<evidence type="ECO:0000256" key="4">
    <source>
        <dbReference type="ARBA" id="ARBA00022692"/>
    </source>
</evidence>
<comment type="catalytic activity">
    <reaction evidence="10">
        <text>a very-long-chain acyl-CoA + malonyl-CoA + H(+) = a very-long-chain 3-oxoacyl-CoA + CO2 + CoA</text>
        <dbReference type="Rhea" id="RHEA:32727"/>
        <dbReference type="ChEBI" id="CHEBI:15378"/>
        <dbReference type="ChEBI" id="CHEBI:16526"/>
        <dbReference type="ChEBI" id="CHEBI:57287"/>
        <dbReference type="ChEBI" id="CHEBI:57384"/>
        <dbReference type="ChEBI" id="CHEBI:90725"/>
        <dbReference type="ChEBI" id="CHEBI:90736"/>
        <dbReference type="EC" id="2.3.1.199"/>
    </reaction>
</comment>